<feature type="compositionally biased region" description="Acidic residues" evidence="1">
    <location>
        <begin position="321"/>
        <end position="334"/>
    </location>
</feature>
<gene>
    <name evidence="4" type="ORF">DCE93_08785</name>
</gene>
<evidence type="ECO:0000313" key="4">
    <source>
        <dbReference type="EMBL" id="AWB95744.1"/>
    </source>
</evidence>
<feature type="domain" description="DUF8094" evidence="3">
    <location>
        <begin position="337"/>
        <end position="635"/>
    </location>
</feature>
<name>A0A2S0WX09_9MICO</name>
<feature type="transmembrane region" description="Helical" evidence="2">
    <location>
        <begin position="275"/>
        <end position="296"/>
    </location>
</feature>
<keyword evidence="2" id="KW-1133">Transmembrane helix</keyword>
<dbReference type="Proteomes" id="UP000244729">
    <property type="component" value="Chromosome"/>
</dbReference>
<dbReference type="Pfam" id="PF26366">
    <property type="entry name" value="DUF8094"/>
    <property type="match status" value="1"/>
</dbReference>
<feature type="region of interest" description="Disordered" evidence="1">
    <location>
        <begin position="307"/>
        <end position="342"/>
    </location>
</feature>
<feature type="transmembrane region" description="Helical" evidence="2">
    <location>
        <begin position="12"/>
        <end position="30"/>
    </location>
</feature>
<proteinExistence type="predicted"/>
<dbReference type="InterPro" id="IPR058407">
    <property type="entry name" value="DUF8094"/>
</dbReference>
<keyword evidence="2" id="KW-0472">Membrane</keyword>
<evidence type="ECO:0000313" key="5">
    <source>
        <dbReference type="Proteomes" id="UP000244729"/>
    </source>
</evidence>
<protein>
    <recommendedName>
        <fullName evidence="3">DUF8094 domain-containing protein</fullName>
    </recommendedName>
</protein>
<keyword evidence="5" id="KW-1185">Reference proteome</keyword>
<feature type="transmembrane region" description="Helical" evidence="2">
    <location>
        <begin position="206"/>
        <end position="230"/>
    </location>
</feature>
<dbReference type="EMBL" id="CP028913">
    <property type="protein sequence ID" value="AWB95744.1"/>
    <property type="molecule type" value="Genomic_DNA"/>
</dbReference>
<feature type="region of interest" description="Disordered" evidence="1">
    <location>
        <begin position="235"/>
        <end position="266"/>
    </location>
</feature>
<evidence type="ECO:0000259" key="3">
    <source>
        <dbReference type="Pfam" id="PF26366"/>
    </source>
</evidence>
<sequence>MGGNGGRFVRFVFAIVAFIAAAVMIGLGIAQRTVFLEPDRVSMSATLSGGDAGFIVVEPEALAAHPGKQTITVSGSPKVYLSYGRSSDVEAWLGGAEYVSVGYDAEADALSDEIVVAEPDDEPVPTTPSTTPTAPTAPTADAAEAEASVPSPAGSDLWLDEFSDEMTLSTTVDVPEGISVLITADGGDELPSRVKIDWPLDNSTPWAGPLIVGGALVFLLGIALLLSGFINHRRSRGPRRNLPKGPRGKLPSAPKPGRMQVGGAPRRALGRAKRVALVPLLVVPSLALSACSPDYWPSLDQLAAPETTAPATPIVSSPAPGDDDAGDDEGDDEPQTQPAVTVPQMERIMRRVAAFATEVDTSRDAAAAAQRFTGPALEARTANYAIRGTLAEHAAPAPIPASPLTLTLPQQASGWPRTVLTVAKNADDPTIAPTALVLVQQTPRENYKILYSLALAPDADVPEVAPASIGAPPISPEFKGLVMPTGQVAAAYADVLLKGDASEFAPTFDPEGDVLREQLGVTGQQATNDALPGTADATFSNIVGDSPTIALATNDAGALVTVSIEQTEKVLPNDGGTVGFEPGPAAALSGFTGKTAKGVQRVIGIQLLFYVPGVGNDADDQIRLLGWSESLIGASEVP</sequence>
<feature type="compositionally biased region" description="Low complexity" evidence="1">
    <location>
        <begin position="127"/>
        <end position="153"/>
    </location>
</feature>
<dbReference type="AlphaFoldDB" id="A0A2S0WX09"/>
<keyword evidence="2" id="KW-0812">Transmembrane</keyword>
<feature type="region of interest" description="Disordered" evidence="1">
    <location>
        <begin position="119"/>
        <end position="156"/>
    </location>
</feature>
<evidence type="ECO:0000256" key="1">
    <source>
        <dbReference type="SAM" id="MobiDB-lite"/>
    </source>
</evidence>
<dbReference type="KEGG" id="agm:DCE93_08785"/>
<accession>A0A2S0WX09</accession>
<reference evidence="4 5" key="1">
    <citation type="submission" date="2018-04" db="EMBL/GenBank/DDBJ databases">
        <authorList>
            <person name="Li J."/>
        </authorList>
    </citation>
    <scope>NUCLEOTIDE SEQUENCE [LARGE SCALE GENOMIC DNA]</scope>
    <source>
        <strain evidence="5">30A</strain>
    </source>
</reference>
<organism evidence="4 5">
    <name type="scientific">Agromyces badenianii</name>
    <dbReference type="NCBI Taxonomy" id="2080742"/>
    <lineage>
        <taxon>Bacteria</taxon>
        <taxon>Bacillati</taxon>
        <taxon>Actinomycetota</taxon>
        <taxon>Actinomycetes</taxon>
        <taxon>Micrococcales</taxon>
        <taxon>Microbacteriaceae</taxon>
        <taxon>Agromyces</taxon>
    </lineage>
</organism>
<evidence type="ECO:0000256" key="2">
    <source>
        <dbReference type="SAM" id="Phobius"/>
    </source>
</evidence>